<organism evidence="1 2">
    <name type="scientific">Pseudomonas putida S13.1.2</name>
    <dbReference type="NCBI Taxonomy" id="1384061"/>
    <lineage>
        <taxon>Bacteria</taxon>
        <taxon>Pseudomonadati</taxon>
        <taxon>Pseudomonadota</taxon>
        <taxon>Gammaproteobacteria</taxon>
        <taxon>Pseudomonadales</taxon>
        <taxon>Pseudomonadaceae</taxon>
        <taxon>Pseudomonas</taxon>
    </lineage>
</organism>
<dbReference type="EMBL" id="CP010979">
    <property type="protein sequence ID" value="AJQ47610.1"/>
    <property type="molecule type" value="Genomic_DNA"/>
</dbReference>
<evidence type="ECO:0000313" key="2">
    <source>
        <dbReference type="Proteomes" id="UP000033260"/>
    </source>
</evidence>
<evidence type="ECO:0008006" key="3">
    <source>
        <dbReference type="Google" id="ProtNLM"/>
    </source>
</evidence>
<reference evidence="1 2" key="1">
    <citation type="submission" date="2015-02" db="EMBL/GenBank/DDBJ databases">
        <title>Complete Genome Sequencing of Pseudomonas putida S13.1.2.</title>
        <authorList>
            <person name="Chong T.M."/>
            <person name="Chan K.G."/>
            <person name="Dessaux Y."/>
        </authorList>
    </citation>
    <scope>NUCLEOTIDE SEQUENCE [LARGE SCALE GENOMIC DNA]</scope>
    <source>
        <strain evidence="1 2">S13.1.2</strain>
    </source>
</reference>
<evidence type="ECO:0000313" key="1">
    <source>
        <dbReference type="EMBL" id="AJQ47610.1"/>
    </source>
</evidence>
<sequence>MFWFLHFLLYVRRRGDCSTTVAATMATTRAGKNAQVQIHTSPLPMYPKAMRAENARHCSGLALMVSLRNKNNARALISARAM</sequence>
<accession>A0AAU8S3H0</accession>
<dbReference type="Proteomes" id="UP000033260">
    <property type="component" value="Chromosome"/>
</dbReference>
<dbReference type="AlphaFoldDB" id="A0AAU8S3H0"/>
<name>A0AAU8S3H0_PSEPU</name>
<protein>
    <recommendedName>
        <fullName evidence="3">Secreted protein</fullName>
    </recommendedName>
</protein>
<proteinExistence type="predicted"/>
<gene>
    <name evidence="1" type="ORF">N805_10450</name>
</gene>